<sequence>MSSRLALFVIAQTGFRITFGSSNRPEINVFNDRSFEQIPFQGVRVLGWLAQSQLQNVTRRIR</sequence>
<dbReference type="EMBL" id="CP019631">
    <property type="protein sequence ID" value="AQQ08014.1"/>
    <property type="molecule type" value="Genomic_DNA"/>
</dbReference>
<name>A0ABN4X0T1_9HYPH</name>
<keyword evidence="2" id="KW-1185">Reference proteome</keyword>
<accession>A0ABN4X0T1</accession>
<gene>
    <name evidence="1" type="ORF">B0E33_29960</name>
</gene>
<reference evidence="1 2" key="1">
    <citation type="submission" date="2017-02" db="EMBL/GenBank/DDBJ databases">
        <authorList>
            <person name="Jeong S."/>
        </authorList>
    </citation>
    <scope>NUCLEOTIDE SEQUENCE [LARGE SCALE GENOMIC DNA]</scope>
    <source>
        <strain evidence="1 2">RMAR6-6</strain>
        <plasmid evidence="1 2">unnamed1</plasmid>
    </source>
</reference>
<dbReference type="Proteomes" id="UP000188174">
    <property type="component" value="Plasmid unnamed1"/>
</dbReference>
<keyword evidence="1" id="KW-0614">Plasmid</keyword>
<evidence type="ECO:0000313" key="1">
    <source>
        <dbReference type="EMBL" id="AQQ08014.1"/>
    </source>
</evidence>
<organism evidence="1 2">
    <name type="scientific">Roseibium algicola</name>
    <dbReference type="NCBI Taxonomy" id="2857014"/>
    <lineage>
        <taxon>Bacteria</taxon>
        <taxon>Pseudomonadati</taxon>
        <taxon>Pseudomonadota</taxon>
        <taxon>Alphaproteobacteria</taxon>
        <taxon>Hyphomicrobiales</taxon>
        <taxon>Stappiaceae</taxon>
        <taxon>Roseibium</taxon>
    </lineage>
</organism>
<geneLocation type="plasmid" evidence="1 2">
    <name>unnamed1</name>
</geneLocation>
<protein>
    <submittedName>
        <fullName evidence="1">Uncharacterized protein</fullName>
    </submittedName>
</protein>
<proteinExistence type="predicted"/>
<evidence type="ECO:0000313" key="2">
    <source>
        <dbReference type="Proteomes" id="UP000188174"/>
    </source>
</evidence>